<reference evidence="4" key="1">
    <citation type="submission" date="2025-08" db="UniProtKB">
        <authorList>
            <consortium name="RefSeq"/>
        </authorList>
    </citation>
    <scope>IDENTIFICATION</scope>
</reference>
<organism evidence="3 4">
    <name type="scientific">Dinoponera quadriceps</name>
    <name type="common">South American ant</name>
    <dbReference type="NCBI Taxonomy" id="609295"/>
    <lineage>
        <taxon>Eukaryota</taxon>
        <taxon>Metazoa</taxon>
        <taxon>Ecdysozoa</taxon>
        <taxon>Arthropoda</taxon>
        <taxon>Hexapoda</taxon>
        <taxon>Insecta</taxon>
        <taxon>Pterygota</taxon>
        <taxon>Neoptera</taxon>
        <taxon>Endopterygota</taxon>
        <taxon>Hymenoptera</taxon>
        <taxon>Apocrita</taxon>
        <taxon>Aculeata</taxon>
        <taxon>Formicoidea</taxon>
        <taxon>Formicidae</taxon>
        <taxon>Ponerinae</taxon>
        <taxon>Ponerini</taxon>
        <taxon>Dinoponera</taxon>
    </lineage>
</organism>
<feature type="region of interest" description="Disordered" evidence="2">
    <location>
        <begin position="654"/>
        <end position="695"/>
    </location>
</feature>
<dbReference type="RefSeq" id="XP_014483305.1">
    <property type="nucleotide sequence ID" value="XM_014627819.1"/>
</dbReference>
<evidence type="ECO:0000313" key="4">
    <source>
        <dbReference type="RefSeq" id="XP_014483305.1"/>
    </source>
</evidence>
<evidence type="ECO:0000313" key="3">
    <source>
        <dbReference type="Proteomes" id="UP000515204"/>
    </source>
</evidence>
<gene>
    <name evidence="4" type="primary">LOC106748901</name>
</gene>
<dbReference type="GeneID" id="106748901"/>
<dbReference type="Proteomes" id="UP000515204">
    <property type="component" value="Unplaced"/>
</dbReference>
<proteinExistence type="predicted"/>
<feature type="region of interest" description="Disordered" evidence="2">
    <location>
        <begin position="578"/>
        <end position="601"/>
    </location>
</feature>
<dbReference type="OrthoDB" id="7543142at2759"/>
<protein>
    <submittedName>
        <fullName evidence="4">Synaptonemal complex protein 1-like isoform X1</fullName>
    </submittedName>
</protein>
<name>A0A6P3XXK6_DINQU</name>
<dbReference type="KEGG" id="dqu:106748901"/>
<keyword evidence="1" id="KW-0175">Coiled coil</keyword>
<accession>A0A6P3XXK6</accession>
<evidence type="ECO:0000256" key="2">
    <source>
        <dbReference type="SAM" id="MobiDB-lite"/>
    </source>
</evidence>
<keyword evidence="3" id="KW-1185">Reference proteome</keyword>
<sequence>MQEDAEKTRPSTPSGGQFIDTLIGQWMKRTGIDIVVPQAKEQVTENASSQERKQVSQNYERNIHFLQRKLKQSQRAEIFLTSSLEAEMRNKEDIQTKLNATWESIETIRAYFNFISESLESFQQHRVNLSNLYDNVILKQQESIQMLQSSNAKLTDLESHIARLENESLLQEKRLQEATTEENKLRKQLEDSVYELQSQKNALTQTHEEKLKLIKEQQRLSFEYENLQLRLQTVENEKCDIAKSATQLQNKLLLQEEKTQAALAEQNKLQRQLENANNEFFVQQNSLASAHAEEKKKIVEEQQRFLTECEVLQSQLNTLEQDKSNIVDTVAQKDELILKLRDENSEFKNQIEAITASNEEAFSKYKALKEKQDMGEKELKTKTERIQNLEVVLSAMKQRETSLVNDINRMEKKLTNEMGCIKNLESKLADTRKDLHIAEMQNAEMQEALKSAKIGDDLANVELQKTLKIFEREKEEAAKRESTWTKNAEIMYEKTRVKHAEEVSALTSGYETRLLELRKTIDHLNETSNNIIKENSVLKTSLTEIRGENITLRSDYQFATERNNDLQDKLKEATEKLQTKSTMDNQESKKSVMKDKKRSKAKGDYTVRFDPDIVAEIPDQCNVSTSTDLGSRISNLGDNERDIADMSLLRQLSRAYSTERESPKEQEEEVTSAGRKFFKSRPAQPRTYSRRRLIS</sequence>
<feature type="coiled-coil region" evidence="1">
    <location>
        <begin position="147"/>
        <end position="480"/>
    </location>
</feature>
<evidence type="ECO:0000256" key="1">
    <source>
        <dbReference type="SAM" id="Coils"/>
    </source>
</evidence>
<dbReference type="AlphaFoldDB" id="A0A6P3XXK6"/>